<keyword evidence="3" id="KW-1185">Reference proteome</keyword>
<organism evidence="2 3">
    <name type="scientific">Trichinella papuae</name>
    <dbReference type="NCBI Taxonomy" id="268474"/>
    <lineage>
        <taxon>Eukaryota</taxon>
        <taxon>Metazoa</taxon>
        <taxon>Ecdysozoa</taxon>
        <taxon>Nematoda</taxon>
        <taxon>Enoplea</taxon>
        <taxon>Dorylaimia</taxon>
        <taxon>Trichinellida</taxon>
        <taxon>Trichinellidae</taxon>
        <taxon>Trichinella</taxon>
    </lineage>
</organism>
<feature type="region of interest" description="Disordered" evidence="1">
    <location>
        <begin position="27"/>
        <end position="67"/>
    </location>
</feature>
<reference evidence="2 3" key="1">
    <citation type="submission" date="2015-01" db="EMBL/GenBank/DDBJ databases">
        <title>Evolution of Trichinella species and genotypes.</title>
        <authorList>
            <person name="Korhonen P.K."/>
            <person name="Edoardo P."/>
            <person name="Giuseppe L.R."/>
            <person name="Gasser R.B."/>
        </authorList>
    </citation>
    <scope>NUCLEOTIDE SEQUENCE [LARGE SCALE GENOMIC DNA]</scope>
    <source>
        <strain evidence="2">ISS1980</strain>
    </source>
</reference>
<protein>
    <submittedName>
        <fullName evidence="2">Uncharacterized protein</fullName>
    </submittedName>
</protein>
<accession>A0A0V1M1V2</accession>
<dbReference type="AlphaFoldDB" id="A0A0V1M1V2"/>
<feature type="compositionally biased region" description="Basic and acidic residues" evidence="1">
    <location>
        <begin position="38"/>
        <end position="53"/>
    </location>
</feature>
<sequence>MTNDGGETWLVIGVRFWFEIGLASNQMSTSKRVGGRNVHSDGDGPDENNKAEADPPTVTANPLQREW</sequence>
<proteinExistence type="predicted"/>
<gene>
    <name evidence="2" type="ORF">T10_11214</name>
</gene>
<evidence type="ECO:0000313" key="3">
    <source>
        <dbReference type="Proteomes" id="UP000054843"/>
    </source>
</evidence>
<name>A0A0V1M1V2_9BILA</name>
<dbReference type="OrthoDB" id="10467373at2759"/>
<feature type="compositionally biased region" description="Polar residues" evidence="1">
    <location>
        <begin position="58"/>
        <end position="67"/>
    </location>
</feature>
<dbReference type="Proteomes" id="UP000054843">
    <property type="component" value="Unassembled WGS sequence"/>
</dbReference>
<comment type="caution">
    <text evidence="2">The sequence shown here is derived from an EMBL/GenBank/DDBJ whole genome shotgun (WGS) entry which is preliminary data.</text>
</comment>
<evidence type="ECO:0000256" key="1">
    <source>
        <dbReference type="SAM" id="MobiDB-lite"/>
    </source>
</evidence>
<dbReference type="EMBL" id="JYDO01000305">
    <property type="protein sequence ID" value="KRZ65718.1"/>
    <property type="molecule type" value="Genomic_DNA"/>
</dbReference>
<evidence type="ECO:0000313" key="2">
    <source>
        <dbReference type="EMBL" id="KRZ65718.1"/>
    </source>
</evidence>